<evidence type="ECO:0000256" key="2">
    <source>
        <dbReference type="SAM" id="SignalP"/>
    </source>
</evidence>
<keyword evidence="4" id="KW-1185">Reference proteome</keyword>
<keyword evidence="2" id="KW-0732">Signal</keyword>
<organism evidence="3 4">
    <name type="scientific">Hyalangium rubrum</name>
    <dbReference type="NCBI Taxonomy" id="3103134"/>
    <lineage>
        <taxon>Bacteria</taxon>
        <taxon>Pseudomonadati</taxon>
        <taxon>Myxococcota</taxon>
        <taxon>Myxococcia</taxon>
        <taxon>Myxococcales</taxon>
        <taxon>Cystobacterineae</taxon>
        <taxon>Archangiaceae</taxon>
        <taxon>Hyalangium</taxon>
    </lineage>
</organism>
<dbReference type="Proteomes" id="UP001291309">
    <property type="component" value="Unassembled WGS sequence"/>
</dbReference>
<name>A0ABU5HGZ5_9BACT</name>
<proteinExistence type="predicted"/>
<protein>
    <submittedName>
        <fullName evidence="3">Uncharacterized protein</fullName>
    </submittedName>
</protein>
<sequence>MSLEIRRSLFKKAGLPVVLAMLSAPVAFAHTPEMPRGQGVHTQGQPQPSPRSEARAGTMPGANLQPGTVKLQAQPMLVGGKVRTMEEALKSPGQVAGELPPRRQVQASLARGGTQQDPVRQAPASGSHLRVVLRVTADGESEVVSATELPGEAKLSEEPKGDLVYEVSDGTQTLAVEALPELFEAHSFGGPEDDLRGHAFHVQKEATIVVTVPQRNLRSNLERLNVRLYRITSGPATEEINPATLEKLKAGRHLQPLVESRGGAFGRQIQERSFKVRE</sequence>
<feature type="signal peptide" evidence="2">
    <location>
        <begin position="1"/>
        <end position="29"/>
    </location>
</feature>
<comment type="caution">
    <text evidence="3">The sequence shown here is derived from an EMBL/GenBank/DDBJ whole genome shotgun (WGS) entry which is preliminary data.</text>
</comment>
<evidence type="ECO:0000313" key="4">
    <source>
        <dbReference type="Proteomes" id="UP001291309"/>
    </source>
</evidence>
<feature type="region of interest" description="Disordered" evidence="1">
    <location>
        <begin position="32"/>
        <end position="68"/>
    </location>
</feature>
<dbReference type="RefSeq" id="WP_321551448.1">
    <property type="nucleotide sequence ID" value="NZ_JAXIVS010000023.1"/>
</dbReference>
<gene>
    <name evidence="3" type="ORF">SYV04_40480</name>
</gene>
<evidence type="ECO:0000256" key="1">
    <source>
        <dbReference type="SAM" id="MobiDB-lite"/>
    </source>
</evidence>
<evidence type="ECO:0000313" key="3">
    <source>
        <dbReference type="EMBL" id="MDY7232733.1"/>
    </source>
</evidence>
<reference evidence="3 4" key="1">
    <citation type="submission" date="2023-12" db="EMBL/GenBank/DDBJ databases">
        <title>the genome sequence of Hyalangium sp. s54d21.</title>
        <authorList>
            <person name="Zhang X."/>
        </authorList>
    </citation>
    <scope>NUCLEOTIDE SEQUENCE [LARGE SCALE GENOMIC DNA]</scope>
    <source>
        <strain evidence="4">s54d21</strain>
    </source>
</reference>
<accession>A0ABU5HGZ5</accession>
<feature type="chain" id="PRO_5046354574" evidence="2">
    <location>
        <begin position="30"/>
        <end position="278"/>
    </location>
</feature>
<dbReference type="EMBL" id="JAXIVS010000023">
    <property type="protein sequence ID" value="MDY7232733.1"/>
    <property type="molecule type" value="Genomic_DNA"/>
</dbReference>